<dbReference type="SUPFAM" id="SSF48452">
    <property type="entry name" value="TPR-like"/>
    <property type="match status" value="1"/>
</dbReference>
<proteinExistence type="inferred from homology"/>
<feature type="DNA-binding region" description="OmpR/PhoB-type" evidence="5">
    <location>
        <begin position="1"/>
        <end position="93"/>
    </location>
</feature>
<dbReference type="InterPro" id="IPR051677">
    <property type="entry name" value="AfsR-DnrI-RedD_regulator"/>
</dbReference>
<evidence type="ECO:0000256" key="2">
    <source>
        <dbReference type="ARBA" id="ARBA00023015"/>
    </source>
</evidence>
<dbReference type="InterPro" id="IPR036388">
    <property type="entry name" value="WH-like_DNA-bd_sf"/>
</dbReference>
<dbReference type="PANTHER" id="PTHR35807:SF1">
    <property type="entry name" value="TRANSCRIPTIONAL REGULATOR REDD"/>
    <property type="match status" value="1"/>
</dbReference>
<dbReference type="Proteomes" id="UP001595645">
    <property type="component" value="Unassembled WGS sequence"/>
</dbReference>
<name>A0ABV7NSP8_9PSEU</name>
<dbReference type="InterPro" id="IPR011990">
    <property type="entry name" value="TPR-like_helical_dom_sf"/>
</dbReference>
<sequence>MIFTLLGPLEVHFDGELDLPSATKIRWTLAQLLLRANQVVDRSAIIDELWGEQPPRSALTTAQTYIYQLRKRYRARFSGPFITTRAPGYVLHADPAEIDTFVFERLTEEGGAALVAGDAVRAADRLRAALALWRGPVLSDIPAGPILTPYITHLDEIRMRALRMRTLADAHLGRYRELIPELRFLTHAHPYDEWLHEQLIVALHAVGRRADALETYQRLQRTLDRELGIAPSQPLHQLHHDVLVGVERPRSAEHLLQSMP</sequence>
<keyword evidence="8" id="KW-1185">Reference proteome</keyword>
<evidence type="ECO:0000256" key="5">
    <source>
        <dbReference type="PROSITE-ProRule" id="PRU01091"/>
    </source>
</evidence>
<dbReference type="InterPro" id="IPR001867">
    <property type="entry name" value="OmpR/PhoB-type_DNA-bd"/>
</dbReference>
<dbReference type="SMART" id="SM01043">
    <property type="entry name" value="BTAD"/>
    <property type="match status" value="1"/>
</dbReference>
<keyword evidence="2" id="KW-0805">Transcription regulation</keyword>
<evidence type="ECO:0000256" key="4">
    <source>
        <dbReference type="ARBA" id="ARBA00023163"/>
    </source>
</evidence>
<organism evidence="7 8">
    <name type="scientific">Amycolatopsis speibonae</name>
    <dbReference type="NCBI Taxonomy" id="1450224"/>
    <lineage>
        <taxon>Bacteria</taxon>
        <taxon>Bacillati</taxon>
        <taxon>Actinomycetota</taxon>
        <taxon>Actinomycetes</taxon>
        <taxon>Pseudonocardiales</taxon>
        <taxon>Pseudonocardiaceae</taxon>
        <taxon>Amycolatopsis</taxon>
    </lineage>
</organism>
<dbReference type="PANTHER" id="PTHR35807">
    <property type="entry name" value="TRANSCRIPTIONAL REGULATOR REDD-RELATED"/>
    <property type="match status" value="1"/>
</dbReference>
<feature type="domain" description="OmpR/PhoB-type" evidence="6">
    <location>
        <begin position="1"/>
        <end position="93"/>
    </location>
</feature>
<protein>
    <submittedName>
        <fullName evidence="7">BTAD domain-containing putative transcriptional regulator</fullName>
    </submittedName>
</protein>
<dbReference type="InterPro" id="IPR016032">
    <property type="entry name" value="Sig_transdc_resp-reg_C-effctor"/>
</dbReference>
<comment type="caution">
    <text evidence="7">The sequence shown here is derived from an EMBL/GenBank/DDBJ whole genome shotgun (WGS) entry which is preliminary data.</text>
</comment>
<keyword evidence="4" id="KW-0804">Transcription</keyword>
<evidence type="ECO:0000256" key="1">
    <source>
        <dbReference type="ARBA" id="ARBA00005820"/>
    </source>
</evidence>
<dbReference type="Gene3D" id="1.25.40.10">
    <property type="entry name" value="Tetratricopeptide repeat domain"/>
    <property type="match status" value="1"/>
</dbReference>
<dbReference type="EMBL" id="JBHRWK010000009">
    <property type="protein sequence ID" value="MFC3448690.1"/>
    <property type="molecule type" value="Genomic_DNA"/>
</dbReference>
<dbReference type="InterPro" id="IPR005158">
    <property type="entry name" value="BTAD"/>
</dbReference>
<dbReference type="SUPFAM" id="SSF46894">
    <property type="entry name" value="C-terminal effector domain of the bipartite response regulators"/>
    <property type="match status" value="1"/>
</dbReference>
<gene>
    <name evidence="7" type="ORF">ACFOSH_04520</name>
</gene>
<dbReference type="PROSITE" id="PS51755">
    <property type="entry name" value="OMPR_PHOB"/>
    <property type="match status" value="1"/>
</dbReference>
<evidence type="ECO:0000256" key="3">
    <source>
        <dbReference type="ARBA" id="ARBA00023125"/>
    </source>
</evidence>
<accession>A0ABV7NSP8</accession>
<dbReference type="Gene3D" id="1.10.10.10">
    <property type="entry name" value="Winged helix-like DNA-binding domain superfamily/Winged helix DNA-binding domain"/>
    <property type="match status" value="1"/>
</dbReference>
<dbReference type="SMART" id="SM00862">
    <property type="entry name" value="Trans_reg_C"/>
    <property type="match status" value="1"/>
</dbReference>
<dbReference type="RefSeq" id="WP_378237366.1">
    <property type="nucleotide sequence ID" value="NZ_JBHRWK010000009.1"/>
</dbReference>
<dbReference type="CDD" id="cd15831">
    <property type="entry name" value="BTAD"/>
    <property type="match status" value="1"/>
</dbReference>
<dbReference type="Pfam" id="PF00486">
    <property type="entry name" value="Trans_reg_C"/>
    <property type="match status" value="1"/>
</dbReference>
<evidence type="ECO:0000259" key="6">
    <source>
        <dbReference type="PROSITE" id="PS51755"/>
    </source>
</evidence>
<comment type="similarity">
    <text evidence="1">Belongs to the AfsR/DnrI/RedD regulatory family.</text>
</comment>
<evidence type="ECO:0000313" key="8">
    <source>
        <dbReference type="Proteomes" id="UP001595645"/>
    </source>
</evidence>
<evidence type="ECO:0000313" key="7">
    <source>
        <dbReference type="EMBL" id="MFC3448690.1"/>
    </source>
</evidence>
<dbReference type="Pfam" id="PF03704">
    <property type="entry name" value="BTAD"/>
    <property type="match status" value="1"/>
</dbReference>
<keyword evidence="3 5" id="KW-0238">DNA-binding</keyword>
<reference evidence="8" key="1">
    <citation type="journal article" date="2019" name="Int. J. Syst. Evol. Microbiol.">
        <title>The Global Catalogue of Microorganisms (GCM) 10K type strain sequencing project: providing services to taxonomists for standard genome sequencing and annotation.</title>
        <authorList>
            <consortium name="The Broad Institute Genomics Platform"/>
            <consortium name="The Broad Institute Genome Sequencing Center for Infectious Disease"/>
            <person name="Wu L."/>
            <person name="Ma J."/>
        </authorList>
    </citation>
    <scope>NUCLEOTIDE SEQUENCE [LARGE SCALE GENOMIC DNA]</scope>
    <source>
        <strain evidence="8">CGMCC 4.7676</strain>
    </source>
</reference>